<dbReference type="InterPro" id="IPR010982">
    <property type="entry name" value="Lambda_DNA-bd_dom_sf"/>
</dbReference>
<dbReference type="SMART" id="SM00530">
    <property type="entry name" value="HTH_XRE"/>
    <property type="match status" value="1"/>
</dbReference>
<sequence length="109" mass="12157">MGFEKRLSELRKARKISQGELAKQVGVHTNVMGRYERGEAKPSIDVAMKLADALGVSLDFLAGKSDQQIDQEIISKVLMIQKLPDQDRDHILFTLDAMLRDAKARAAYG</sequence>
<dbReference type="Pfam" id="PF01381">
    <property type="entry name" value="HTH_3"/>
    <property type="match status" value="1"/>
</dbReference>
<dbReference type="SUPFAM" id="SSF47413">
    <property type="entry name" value="lambda repressor-like DNA-binding domains"/>
    <property type="match status" value="1"/>
</dbReference>
<protein>
    <submittedName>
        <fullName evidence="3">Helix-turn-helix transcriptional regulator</fullName>
    </submittedName>
</protein>
<proteinExistence type="predicted"/>
<organism evidence="3 4">
    <name type="scientific">Salibacter halophilus</name>
    <dbReference type="NCBI Taxonomy" id="1803916"/>
    <lineage>
        <taxon>Bacteria</taxon>
        <taxon>Pseudomonadati</taxon>
        <taxon>Bacteroidota</taxon>
        <taxon>Flavobacteriia</taxon>
        <taxon>Flavobacteriales</taxon>
        <taxon>Salibacteraceae</taxon>
        <taxon>Salibacter</taxon>
    </lineage>
</organism>
<gene>
    <name evidence="3" type="ORF">F3059_13520</name>
</gene>
<keyword evidence="4" id="KW-1185">Reference proteome</keyword>
<feature type="domain" description="HTH cro/C1-type" evidence="2">
    <location>
        <begin position="7"/>
        <end position="61"/>
    </location>
</feature>
<dbReference type="RefSeq" id="WP_151170188.1">
    <property type="nucleotide sequence ID" value="NZ_WACR01000015.1"/>
</dbReference>
<evidence type="ECO:0000313" key="4">
    <source>
        <dbReference type="Proteomes" id="UP000435357"/>
    </source>
</evidence>
<dbReference type="GO" id="GO:0003677">
    <property type="term" value="F:DNA binding"/>
    <property type="evidence" value="ECO:0007669"/>
    <property type="project" value="UniProtKB-KW"/>
</dbReference>
<dbReference type="PANTHER" id="PTHR46558">
    <property type="entry name" value="TRACRIPTIONAL REGULATORY PROTEIN-RELATED-RELATED"/>
    <property type="match status" value="1"/>
</dbReference>
<evidence type="ECO:0000259" key="2">
    <source>
        <dbReference type="PROSITE" id="PS50943"/>
    </source>
</evidence>
<dbReference type="InterPro" id="IPR001387">
    <property type="entry name" value="Cro/C1-type_HTH"/>
</dbReference>
<dbReference type="InterPro" id="IPR049639">
    <property type="entry name" value="RstR"/>
</dbReference>
<dbReference type="CDD" id="cd00093">
    <property type="entry name" value="HTH_XRE"/>
    <property type="match status" value="1"/>
</dbReference>
<evidence type="ECO:0000256" key="1">
    <source>
        <dbReference type="ARBA" id="ARBA00023125"/>
    </source>
</evidence>
<evidence type="ECO:0000313" key="3">
    <source>
        <dbReference type="EMBL" id="KAB1061471.1"/>
    </source>
</evidence>
<dbReference type="OrthoDB" id="881869at2"/>
<accession>A0A6N6M387</accession>
<dbReference type="Proteomes" id="UP000435357">
    <property type="component" value="Unassembled WGS sequence"/>
</dbReference>
<name>A0A6N6M387_9FLAO</name>
<dbReference type="PANTHER" id="PTHR46558:SF11">
    <property type="entry name" value="HTH-TYPE TRANSCRIPTIONAL REGULATOR XRE"/>
    <property type="match status" value="1"/>
</dbReference>
<dbReference type="NCBIfam" id="NF041951">
    <property type="entry name" value="phage_RstR"/>
    <property type="match status" value="1"/>
</dbReference>
<keyword evidence="1" id="KW-0238">DNA-binding</keyword>
<dbReference type="Gene3D" id="1.10.260.40">
    <property type="entry name" value="lambda repressor-like DNA-binding domains"/>
    <property type="match status" value="1"/>
</dbReference>
<dbReference type="EMBL" id="WACR01000015">
    <property type="protein sequence ID" value="KAB1061471.1"/>
    <property type="molecule type" value="Genomic_DNA"/>
</dbReference>
<dbReference type="PROSITE" id="PS50943">
    <property type="entry name" value="HTH_CROC1"/>
    <property type="match status" value="1"/>
</dbReference>
<reference evidence="3 4" key="1">
    <citation type="submission" date="2019-09" db="EMBL/GenBank/DDBJ databases">
        <title>Genomes of Cryomorphaceae.</title>
        <authorList>
            <person name="Bowman J.P."/>
        </authorList>
    </citation>
    <scope>NUCLEOTIDE SEQUENCE [LARGE SCALE GENOMIC DNA]</scope>
    <source>
        <strain evidence="3 4">KCTC 52047</strain>
    </source>
</reference>
<comment type="caution">
    <text evidence="3">The sequence shown here is derived from an EMBL/GenBank/DDBJ whole genome shotgun (WGS) entry which is preliminary data.</text>
</comment>
<dbReference type="AlphaFoldDB" id="A0A6N6M387"/>